<dbReference type="SUPFAM" id="SSF143631">
    <property type="entry name" value="ApbE-like"/>
    <property type="match status" value="1"/>
</dbReference>
<dbReference type="EMBL" id="AE000512">
    <property type="protein sequence ID" value="AAD36619.1"/>
    <property type="molecule type" value="Genomic_DNA"/>
</dbReference>
<keyword evidence="4 10" id="KW-0808">Transferase</keyword>
<dbReference type="Gene3D" id="1.10.3980.10">
    <property type="entry name" value="ApbE-like superfamily"/>
    <property type="match status" value="1"/>
</dbReference>
<organism evidence="13 14">
    <name type="scientific">Thermotoga maritima (strain ATCC 43589 / DSM 3109 / JCM 10099 / NBRC 100826 / MSB8)</name>
    <dbReference type="NCBI Taxonomy" id="243274"/>
    <lineage>
        <taxon>Bacteria</taxon>
        <taxon>Thermotogati</taxon>
        <taxon>Thermotogota</taxon>
        <taxon>Thermotogae</taxon>
        <taxon>Thermotogales</taxon>
        <taxon>Thermotogaceae</taxon>
        <taxon>Thermotoga</taxon>
    </lineage>
</organism>
<dbReference type="OrthoDB" id="9778595at2"/>
<evidence type="ECO:0000256" key="11">
    <source>
        <dbReference type="PIRSR" id="PIRSR006268-2"/>
    </source>
</evidence>
<keyword evidence="12" id="KW-0812">Transmembrane</keyword>
<evidence type="ECO:0000256" key="8">
    <source>
        <dbReference type="ARBA" id="ARBA00031306"/>
    </source>
</evidence>
<comment type="similarity">
    <text evidence="10">Belongs to the ApbE family.</text>
</comment>
<reference evidence="13 14" key="1">
    <citation type="journal article" date="1999" name="Nature">
        <title>Evidence for lateral gene transfer between Archaea and Bacteria from genome sequence of Thermotoga maritima.</title>
        <authorList>
            <person name="Nelson K.E."/>
            <person name="Clayton R.A."/>
            <person name="Gill S.R."/>
            <person name="Gwinn M.L."/>
            <person name="Dodson R.J."/>
            <person name="Haft D.H."/>
            <person name="Hickey E.K."/>
            <person name="Peterson J.D."/>
            <person name="Nelson W.C."/>
            <person name="Ketchum K.A."/>
            <person name="McDonald L."/>
            <person name="Utterback T.R."/>
            <person name="Malek J.A."/>
            <person name="Linher K.D."/>
            <person name="Garrett M.M."/>
            <person name="Stewart A.M."/>
            <person name="Cotton M.D."/>
            <person name="Pratt M.S."/>
            <person name="Phillips C.A."/>
            <person name="Richardson D."/>
            <person name="Heidelberg J."/>
            <person name="Sutton G.G."/>
            <person name="Fleischmann R.D."/>
            <person name="White O."/>
            <person name="Salzberg S.L."/>
            <person name="Smith H.O."/>
            <person name="Venter J.C."/>
            <person name="Fraser C.M."/>
        </authorList>
    </citation>
    <scope>NUCLEOTIDE SEQUENCE [LARGE SCALE GENOMIC DNA]</scope>
    <source>
        <strain evidence="14">ATCC 43589 / DSM 3109 / JCM 10099 / NBRC 100826 / MSB8</strain>
    </source>
</reference>
<evidence type="ECO:0000256" key="5">
    <source>
        <dbReference type="ARBA" id="ARBA00022723"/>
    </source>
</evidence>
<name>Q9X1N9_THEMA</name>
<dbReference type="Pfam" id="PF02424">
    <property type="entry name" value="ApbE"/>
    <property type="match status" value="1"/>
</dbReference>
<dbReference type="PATRIC" id="fig|243274.5.peg.1571"/>
<keyword evidence="14" id="KW-1185">Reference proteome</keyword>
<dbReference type="PIR" id="D72239">
    <property type="entry name" value="D72239"/>
</dbReference>
<evidence type="ECO:0000313" key="13">
    <source>
        <dbReference type="EMBL" id="AAD36619.1"/>
    </source>
</evidence>
<dbReference type="PaxDb" id="243274-THEMA_06515"/>
<keyword evidence="12" id="KW-0472">Membrane</keyword>
<dbReference type="EnsemblBacteria" id="AAD36619">
    <property type="protein sequence ID" value="AAD36619"/>
    <property type="gene ID" value="TM_1553"/>
</dbReference>
<dbReference type="SMR" id="Q9X1N9"/>
<keyword evidence="12" id="KW-1133">Transmembrane helix</keyword>
<feature type="transmembrane region" description="Helical" evidence="12">
    <location>
        <begin position="20"/>
        <end position="39"/>
    </location>
</feature>
<feature type="binding site" evidence="11">
    <location>
        <position position="191"/>
    </location>
    <ligand>
        <name>Mg(2+)</name>
        <dbReference type="ChEBI" id="CHEBI:18420"/>
    </ligand>
</feature>
<keyword evidence="6 10" id="KW-0274">FAD</keyword>
<feature type="binding site" evidence="11">
    <location>
        <position position="307"/>
    </location>
    <ligand>
        <name>Mg(2+)</name>
        <dbReference type="ChEBI" id="CHEBI:18420"/>
    </ligand>
</feature>
<dbReference type="InParanoid" id="Q9X1N9"/>
<evidence type="ECO:0000256" key="9">
    <source>
        <dbReference type="ARBA" id="ARBA00048540"/>
    </source>
</evidence>
<evidence type="ECO:0000256" key="3">
    <source>
        <dbReference type="ARBA" id="ARBA00022630"/>
    </source>
</evidence>
<feature type="binding site" evidence="11">
    <location>
        <position position="303"/>
    </location>
    <ligand>
        <name>Mg(2+)</name>
        <dbReference type="ChEBI" id="CHEBI:18420"/>
    </ligand>
</feature>
<evidence type="ECO:0000256" key="6">
    <source>
        <dbReference type="ARBA" id="ARBA00022827"/>
    </source>
</evidence>
<dbReference type="PDBsum" id="1VRM"/>
<keyword evidence="3 10" id="KW-0285">Flavoprotein</keyword>
<evidence type="ECO:0007829" key="15">
    <source>
        <dbReference type="PDB" id="1VRM"/>
    </source>
</evidence>
<dbReference type="PANTHER" id="PTHR30040">
    <property type="entry name" value="THIAMINE BIOSYNTHESIS LIPOPROTEIN APBE"/>
    <property type="match status" value="1"/>
</dbReference>
<protein>
    <recommendedName>
        <fullName evidence="2 10">FAD:protein FMN transferase</fullName>
        <ecNumber evidence="1 10">2.7.1.180</ecNumber>
    </recommendedName>
    <alternativeName>
        <fullName evidence="8 10">Flavin transferase</fullName>
    </alternativeName>
</protein>
<keyword evidence="15" id="KW-0002">3D-structure</keyword>
<comment type="catalytic activity">
    <reaction evidence="9 10">
        <text>L-threonyl-[protein] + FAD = FMN-L-threonyl-[protein] + AMP + H(+)</text>
        <dbReference type="Rhea" id="RHEA:36847"/>
        <dbReference type="Rhea" id="RHEA-COMP:11060"/>
        <dbReference type="Rhea" id="RHEA-COMP:11061"/>
        <dbReference type="ChEBI" id="CHEBI:15378"/>
        <dbReference type="ChEBI" id="CHEBI:30013"/>
        <dbReference type="ChEBI" id="CHEBI:57692"/>
        <dbReference type="ChEBI" id="CHEBI:74257"/>
        <dbReference type="ChEBI" id="CHEBI:456215"/>
        <dbReference type="EC" id="2.7.1.180"/>
    </reaction>
</comment>
<dbReference type="AlphaFoldDB" id="Q9X1N9"/>
<dbReference type="InterPro" id="IPR024932">
    <property type="entry name" value="ApbE"/>
</dbReference>
<evidence type="ECO:0000256" key="10">
    <source>
        <dbReference type="PIRNR" id="PIRNR006268"/>
    </source>
</evidence>
<dbReference type="GO" id="GO:0016740">
    <property type="term" value="F:transferase activity"/>
    <property type="evidence" value="ECO:0000318"/>
    <property type="project" value="GO_Central"/>
</dbReference>
<dbReference type="InterPro" id="IPR003374">
    <property type="entry name" value="ApbE-like_sf"/>
</dbReference>
<evidence type="ECO:0000313" key="14">
    <source>
        <dbReference type="Proteomes" id="UP000008183"/>
    </source>
</evidence>
<sequence length="352" mass="39542">MHKMWPSDSNDHRVTRRNVIIFSSLLLGSLAILLALLLIRTKDQYYELRDFALGTSVRIVVSSQKINPRTIAEAILEDMKRITYKFSFTDERSVVKKINDHPNEWVEVDEETYSLIKAACAFAELTDGAFDPTVGRLLELWGFTGNYENLRVPSREEIEEALKHTGYKNVLFDDKNMRVMVKNGVKIDLGGIAKGYALDRARQIALSFDENATGFVEAGGDVRIIGPKFGKYPWVIGVKDPRGDDVIDYIYLKSGAVATSGDYERYFVVDGVRYHHILDPSTGYPARGVWSVTIIAEDATTADALSTAGFVMAGKDWRKVVLDFPNMGAHLLIVLEGGAIERSETFKLFERE</sequence>
<gene>
    <name evidence="13" type="ordered locus">TM_1553</name>
</gene>
<evidence type="ECO:0000256" key="4">
    <source>
        <dbReference type="ARBA" id="ARBA00022679"/>
    </source>
</evidence>
<proteinExistence type="evidence at protein level"/>
<accession>Q9X1N9</accession>
<reference evidence="15" key="2">
    <citation type="journal article" date="2006" name="Proteins">
        <title>Crystal structure of the ApbE protein (TM1553) from Thermotoga maritima at 1.58 A resolution.</title>
        <authorList>
            <person name="Han G.W."/>
            <person name="Sri Krishna S."/>
            <person name="Schwarzenbacher R."/>
            <person name="McMullan D."/>
            <person name="Ginalski K."/>
            <person name="Elsliger M.A."/>
            <person name="Brittain S.M."/>
            <person name="Abdubek P."/>
            <person name="Agarwalla S."/>
            <person name="Ambing E."/>
            <person name="Astakhova T."/>
            <person name="Axelrod H."/>
            <person name="Canaves J.M."/>
            <person name="Chiu H.J."/>
            <person name="DiDonato M."/>
            <person name="Grzechnik S.K."/>
            <person name="Hale J."/>
            <person name="Hampton E."/>
            <person name="Haugen J."/>
            <person name="Jaroszewski L."/>
            <person name="Jin K.K."/>
            <person name="Klock H.E."/>
            <person name="Knuth M.W."/>
            <person name="Koesema E."/>
            <person name="Kreusch A."/>
            <person name="Kuhn P."/>
            <person name="Miller M.D."/>
            <person name="Morse A.T."/>
            <person name="Moy K."/>
            <person name="Nigoghossian E."/>
            <person name="Oommachen S."/>
            <person name="Ouyang J."/>
            <person name="Paulsen J."/>
            <person name="Quijano K."/>
            <person name="Reyes R."/>
            <person name="Rife C."/>
            <person name="Spraggon G."/>
            <person name="Stevens R.C."/>
            <person name="van den Bedem H."/>
            <person name="Velasquez J."/>
            <person name="Wang X."/>
            <person name="West B."/>
            <person name="White A."/>
            <person name="Wolf G."/>
            <person name="Xu Q."/>
            <person name="Hodgson K.O."/>
            <person name="Wooley J."/>
            <person name="Deacon A.M."/>
            <person name="Godzik A."/>
            <person name="Lesley S.A."/>
            <person name="Wilson I.A."/>
        </authorList>
    </citation>
    <scope>X-RAY CRYSTALLOGRAPHY (1.58 ANGSTROMS) OF 40-352</scope>
</reference>
<dbReference type="PANTHER" id="PTHR30040:SF2">
    <property type="entry name" value="FAD:PROTEIN FMN TRANSFERASE"/>
    <property type="match status" value="1"/>
</dbReference>
<dbReference type="EC" id="2.7.1.180" evidence="1 10"/>
<dbReference type="KEGG" id="tma:TM1553"/>
<comment type="cofactor">
    <cofactor evidence="11">
        <name>Mg(2+)</name>
        <dbReference type="ChEBI" id="CHEBI:18420"/>
    </cofactor>
    <cofactor evidence="11">
        <name>Mn(2+)</name>
        <dbReference type="ChEBI" id="CHEBI:29035"/>
    </cofactor>
    <text evidence="11">Magnesium. Can also use manganese.</text>
</comment>
<dbReference type="Proteomes" id="UP000008183">
    <property type="component" value="Chromosome"/>
</dbReference>
<dbReference type="Gene3D" id="3.10.520.10">
    <property type="entry name" value="ApbE-like domains"/>
    <property type="match status" value="1"/>
</dbReference>
<evidence type="ECO:0000256" key="7">
    <source>
        <dbReference type="ARBA" id="ARBA00022842"/>
    </source>
</evidence>
<keyword evidence="7 10" id="KW-0460">Magnesium</keyword>
<dbReference type="GO" id="GO:0046872">
    <property type="term" value="F:metal ion binding"/>
    <property type="evidence" value="ECO:0007669"/>
    <property type="project" value="UniProtKB-UniRule"/>
</dbReference>
<evidence type="ECO:0000256" key="12">
    <source>
        <dbReference type="SAM" id="Phobius"/>
    </source>
</evidence>
<evidence type="ECO:0000256" key="1">
    <source>
        <dbReference type="ARBA" id="ARBA00011955"/>
    </source>
</evidence>
<keyword evidence="5 10" id="KW-0479">Metal-binding</keyword>
<dbReference type="PDB" id="1VRM">
    <property type="method" value="X-ray"/>
    <property type="resolution" value="1.58 A"/>
    <property type="chains" value="A=40-352"/>
</dbReference>
<dbReference type="PIRSF" id="PIRSF006268">
    <property type="entry name" value="ApbE"/>
    <property type="match status" value="1"/>
</dbReference>
<dbReference type="EvolutionaryTrace" id="Q9X1N9"/>
<evidence type="ECO:0000256" key="2">
    <source>
        <dbReference type="ARBA" id="ARBA00016337"/>
    </source>
</evidence>